<proteinExistence type="predicted"/>
<keyword evidence="4" id="KW-1185">Reference proteome</keyword>
<evidence type="ECO:0000256" key="2">
    <source>
        <dbReference type="SAM" id="MobiDB-lite"/>
    </source>
</evidence>
<name>A0ABR3DB68_NEUIN</name>
<reference evidence="3 4" key="1">
    <citation type="submission" date="2023-09" db="EMBL/GenBank/DDBJ databases">
        <title>Multi-omics analysis of a traditional fermented food reveals byproduct-associated fungal strains for waste-to-food upcycling.</title>
        <authorList>
            <consortium name="Lawrence Berkeley National Laboratory"/>
            <person name="Rekdal V.M."/>
            <person name="Villalobos-Escobedo J.M."/>
            <person name="Rodriguez-Valeron N."/>
            <person name="Garcia M.O."/>
            <person name="Vasquez D.P."/>
            <person name="Damayanti I."/>
            <person name="Sorensen P.M."/>
            <person name="Baidoo E.E."/>
            <person name="De Carvalho A.C."/>
            <person name="Riley R."/>
            <person name="Lipzen A."/>
            <person name="He G."/>
            <person name="Yan M."/>
            <person name="Haridas S."/>
            <person name="Daum C."/>
            <person name="Yoshinaga Y."/>
            <person name="Ng V."/>
            <person name="Grigoriev I.V."/>
            <person name="Munk R."/>
            <person name="Nuraida L."/>
            <person name="Wijaya C.H."/>
            <person name="Morales P.-C."/>
            <person name="Keasling J.D."/>
        </authorList>
    </citation>
    <scope>NUCLEOTIDE SEQUENCE [LARGE SCALE GENOMIC DNA]</scope>
    <source>
        <strain evidence="3 4">FGSC 2613</strain>
    </source>
</reference>
<feature type="coiled-coil region" evidence="1">
    <location>
        <begin position="210"/>
        <end position="237"/>
    </location>
</feature>
<comment type="caution">
    <text evidence="3">The sequence shown here is derived from an EMBL/GenBank/DDBJ whole genome shotgun (WGS) entry which is preliminary data.</text>
</comment>
<gene>
    <name evidence="3" type="ORF">QR685DRAFT_476726</name>
</gene>
<sequence>MVPSKSHIFLNNMGPHTDNRMGLSRPSNGENLTVAPVTSHTSSIEMGPLFDNDTDHFQSYGSENLDWMGGSELIDGSSIQKPTPSSEFLQIQPKVEPQATQHGAQDQGQLMSFTDSDRACTADTKASVEDNQAQNDNNSAEVSVRKFDQAQWQELNEIQKALGGIHLDSNSHYQSLAKQLQDNRSYCEAQFGDLKKQMEESLNQGKSPAAVTVESELAQEKERRRKLESDYQKQAHEIIKLKLDNRRLSGMCQELHDKVSKLLVQQPQLQQTQKRRVHQLQARQLQAPQLQAPQLQPQQHQAQQFHMQAQQLQAPQFQAHQPQVLQPPMESTQQFYECLMKFWPSAPCPPELNGIGNSFEQHPGLKEHQQGPTSVPIPTDFQFDFSTNGVFEGSESMGRPEKPKRRRQDVNAAQQEGKQERRIRKSASNGGILSYPEE</sequence>
<evidence type="ECO:0000313" key="3">
    <source>
        <dbReference type="EMBL" id="KAL0469617.1"/>
    </source>
</evidence>
<dbReference type="Proteomes" id="UP001451303">
    <property type="component" value="Unassembled WGS sequence"/>
</dbReference>
<accession>A0ABR3DB68</accession>
<dbReference type="EMBL" id="JAVLET010000005">
    <property type="protein sequence ID" value="KAL0469617.1"/>
    <property type="molecule type" value="Genomic_DNA"/>
</dbReference>
<evidence type="ECO:0000256" key="1">
    <source>
        <dbReference type="SAM" id="Coils"/>
    </source>
</evidence>
<evidence type="ECO:0008006" key="5">
    <source>
        <dbReference type="Google" id="ProtNLM"/>
    </source>
</evidence>
<protein>
    <recommendedName>
        <fullName evidence="5">BZIP domain-containing protein</fullName>
    </recommendedName>
</protein>
<feature type="region of interest" description="Disordered" evidence="2">
    <location>
        <begin position="121"/>
        <end position="141"/>
    </location>
</feature>
<evidence type="ECO:0000313" key="4">
    <source>
        <dbReference type="Proteomes" id="UP001451303"/>
    </source>
</evidence>
<feature type="region of interest" description="Disordered" evidence="2">
    <location>
        <begin position="386"/>
        <end position="438"/>
    </location>
</feature>
<keyword evidence="1" id="KW-0175">Coiled coil</keyword>
<organism evidence="3 4">
    <name type="scientific">Neurospora intermedia</name>
    <dbReference type="NCBI Taxonomy" id="5142"/>
    <lineage>
        <taxon>Eukaryota</taxon>
        <taxon>Fungi</taxon>
        <taxon>Dikarya</taxon>
        <taxon>Ascomycota</taxon>
        <taxon>Pezizomycotina</taxon>
        <taxon>Sordariomycetes</taxon>
        <taxon>Sordariomycetidae</taxon>
        <taxon>Sordariales</taxon>
        <taxon>Sordariaceae</taxon>
        <taxon>Neurospora</taxon>
    </lineage>
</organism>
<feature type="compositionally biased region" description="Polar residues" evidence="2">
    <location>
        <begin position="129"/>
        <end position="141"/>
    </location>
</feature>